<gene>
    <name evidence="12" type="ORF">G7Y89_g10986</name>
</gene>
<evidence type="ECO:0000256" key="2">
    <source>
        <dbReference type="ARBA" id="ARBA00013091"/>
    </source>
</evidence>
<comment type="catalytic activity">
    <reaction evidence="9">
        <text>feruloyl-polysaccharide + H2O = ferulate + polysaccharide.</text>
        <dbReference type="EC" id="3.1.1.73"/>
    </reaction>
</comment>
<dbReference type="OrthoDB" id="424610at2759"/>
<dbReference type="GO" id="GO:0005576">
    <property type="term" value="C:extracellular region"/>
    <property type="evidence" value="ECO:0007669"/>
    <property type="project" value="UniProtKB-SubCell"/>
</dbReference>
<evidence type="ECO:0000256" key="8">
    <source>
        <dbReference type="ARBA" id="ARBA00023326"/>
    </source>
</evidence>
<keyword evidence="13" id="KW-1185">Reference proteome</keyword>
<dbReference type="EC" id="3.1.1.73" evidence="2"/>
<comment type="subcellular location">
    <subcellularLocation>
        <location evidence="1">Secreted</location>
    </subcellularLocation>
</comment>
<dbReference type="SUPFAM" id="SSF53474">
    <property type="entry name" value="alpha/beta-Hydrolases"/>
    <property type="match status" value="1"/>
</dbReference>
<dbReference type="Pfam" id="PF02037">
    <property type="entry name" value="SAP"/>
    <property type="match status" value="1"/>
</dbReference>
<keyword evidence="7" id="KW-0119">Carbohydrate metabolism</keyword>
<dbReference type="SMART" id="SM00513">
    <property type="entry name" value="SAP"/>
    <property type="match status" value="1"/>
</dbReference>
<evidence type="ECO:0000256" key="1">
    <source>
        <dbReference type="ARBA" id="ARBA00004613"/>
    </source>
</evidence>
<dbReference type="PANTHER" id="PTHR38050">
    <property type="match status" value="1"/>
</dbReference>
<dbReference type="EMBL" id="JAAMPI010001016">
    <property type="protein sequence ID" value="KAF4627171.1"/>
    <property type="molecule type" value="Genomic_DNA"/>
</dbReference>
<reference evidence="12 13" key="1">
    <citation type="submission" date="2020-03" db="EMBL/GenBank/DDBJ databases">
        <title>Draft Genome Sequence of Cudoniella acicularis.</title>
        <authorList>
            <person name="Buettner E."/>
            <person name="Kellner H."/>
        </authorList>
    </citation>
    <scope>NUCLEOTIDE SEQUENCE [LARGE SCALE GENOMIC DNA]</scope>
    <source>
        <strain evidence="12 13">DSM 108380</strain>
    </source>
</reference>
<evidence type="ECO:0000256" key="5">
    <source>
        <dbReference type="ARBA" id="ARBA00022729"/>
    </source>
</evidence>
<evidence type="ECO:0000313" key="12">
    <source>
        <dbReference type="EMBL" id="KAF4627171.1"/>
    </source>
</evidence>
<dbReference type="PROSITE" id="PS50800">
    <property type="entry name" value="SAP"/>
    <property type="match status" value="1"/>
</dbReference>
<dbReference type="PANTHER" id="PTHR38050:SF2">
    <property type="entry name" value="FERULOYL ESTERASE C-RELATED"/>
    <property type="match status" value="1"/>
</dbReference>
<sequence>MFVLSNVAIVAGLAHASQVAISSKPPTGNIAYTLPTERTFLLNVPKAYTHGESHPLVLSFHGAGGFSEKQQRITELSDPSLSIAGKPFLTAYAQGVNNTDWHMKHIWKGAPYENTTVDDIAYVYDIISTISSTYTVDKSRIYACGKSNGGGFTALLACRPDTSSIFAAFAPVSPALYQGTYAFHNCSPSHPVPILHTHGTEDTITPFYGRTPEGGSFGPEPDVRLWRRMWAERNGCKGSYIGEWAQPSVKEVHPGTWEEVWDCPEGAEVRALTVEGLGHAWPSTIGLDLAAEILTGGKIRVELSSPAPYVLVSVSTADSKTSNAITAKEFEEWLNGAMTGDLAEARAYCERTMSPNYLRFQAGGGRTDYKTVVQKVTYFRTHCKKWVAPVDFIMQDGDKIAVRLTCENRNLMIQRMRAYDKHRGLCTGQALDINKILRSASKVNKHHFVDNTTHHDIKLENYHCAQSSMVVDYMALAVNVLKEYLRARSFSIQGKKADLAARLTQSDLEIARLNVSRPGASSQQYDCVTPFYAIH</sequence>
<keyword evidence="8" id="KW-0624">Polysaccharide degradation</keyword>
<evidence type="ECO:0000256" key="3">
    <source>
        <dbReference type="ARBA" id="ARBA00022525"/>
    </source>
</evidence>
<keyword evidence="5 10" id="KW-0732">Signal</keyword>
<feature type="signal peptide" evidence="10">
    <location>
        <begin position="1"/>
        <end position="16"/>
    </location>
</feature>
<feature type="domain" description="SAP" evidence="11">
    <location>
        <begin position="473"/>
        <end position="507"/>
    </location>
</feature>
<dbReference type="InterPro" id="IPR036361">
    <property type="entry name" value="SAP_dom_sf"/>
</dbReference>
<protein>
    <recommendedName>
        <fullName evidence="2">feruloyl esterase</fullName>
        <ecNumber evidence="2">3.1.1.73</ecNumber>
    </recommendedName>
</protein>
<evidence type="ECO:0000256" key="10">
    <source>
        <dbReference type="SAM" id="SignalP"/>
    </source>
</evidence>
<evidence type="ECO:0000256" key="4">
    <source>
        <dbReference type="ARBA" id="ARBA00022651"/>
    </source>
</evidence>
<dbReference type="Gene3D" id="1.10.720.30">
    <property type="entry name" value="SAP domain"/>
    <property type="match status" value="1"/>
</dbReference>
<evidence type="ECO:0000256" key="7">
    <source>
        <dbReference type="ARBA" id="ARBA00023277"/>
    </source>
</evidence>
<organism evidence="12 13">
    <name type="scientific">Cudoniella acicularis</name>
    <dbReference type="NCBI Taxonomy" id="354080"/>
    <lineage>
        <taxon>Eukaryota</taxon>
        <taxon>Fungi</taxon>
        <taxon>Dikarya</taxon>
        <taxon>Ascomycota</taxon>
        <taxon>Pezizomycotina</taxon>
        <taxon>Leotiomycetes</taxon>
        <taxon>Helotiales</taxon>
        <taxon>Tricladiaceae</taxon>
        <taxon>Cudoniella</taxon>
    </lineage>
</organism>
<name>A0A8H4REI1_9HELO</name>
<evidence type="ECO:0000313" key="13">
    <source>
        <dbReference type="Proteomes" id="UP000566819"/>
    </source>
</evidence>
<keyword evidence="4" id="KW-0858">Xylan degradation</keyword>
<dbReference type="Proteomes" id="UP000566819">
    <property type="component" value="Unassembled WGS sequence"/>
</dbReference>
<evidence type="ECO:0000256" key="6">
    <source>
        <dbReference type="ARBA" id="ARBA00022801"/>
    </source>
</evidence>
<accession>A0A8H4REI1</accession>
<dbReference type="InterPro" id="IPR043595">
    <property type="entry name" value="FaeB/C/D"/>
</dbReference>
<evidence type="ECO:0000259" key="11">
    <source>
        <dbReference type="PROSITE" id="PS50800"/>
    </source>
</evidence>
<dbReference type="InterPro" id="IPR003034">
    <property type="entry name" value="SAP_dom"/>
</dbReference>
<proteinExistence type="predicted"/>
<comment type="caution">
    <text evidence="12">The sequence shown here is derived from an EMBL/GenBank/DDBJ whole genome shotgun (WGS) entry which is preliminary data.</text>
</comment>
<dbReference type="GO" id="GO:0045493">
    <property type="term" value="P:xylan catabolic process"/>
    <property type="evidence" value="ECO:0007669"/>
    <property type="project" value="UniProtKB-KW"/>
</dbReference>
<keyword evidence="3" id="KW-0964">Secreted</keyword>
<dbReference type="GO" id="GO:0030600">
    <property type="term" value="F:feruloyl esterase activity"/>
    <property type="evidence" value="ECO:0007669"/>
    <property type="project" value="UniProtKB-EC"/>
</dbReference>
<evidence type="ECO:0000256" key="9">
    <source>
        <dbReference type="ARBA" id="ARBA00034075"/>
    </source>
</evidence>
<dbReference type="InterPro" id="IPR029058">
    <property type="entry name" value="AB_hydrolase_fold"/>
</dbReference>
<dbReference type="AlphaFoldDB" id="A0A8H4REI1"/>
<dbReference type="Gene3D" id="3.40.50.1820">
    <property type="entry name" value="alpha/beta hydrolase"/>
    <property type="match status" value="1"/>
</dbReference>
<keyword evidence="6" id="KW-0378">Hydrolase</keyword>
<feature type="chain" id="PRO_5034635235" description="feruloyl esterase" evidence="10">
    <location>
        <begin position="17"/>
        <end position="535"/>
    </location>
</feature>